<dbReference type="GO" id="GO:0005524">
    <property type="term" value="F:ATP binding"/>
    <property type="evidence" value="ECO:0007669"/>
    <property type="project" value="UniProtKB-UniRule"/>
</dbReference>
<dbReference type="InterPro" id="IPR011009">
    <property type="entry name" value="Kinase-like_dom_sf"/>
</dbReference>
<dbReference type="SUPFAM" id="SSF56112">
    <property type="entry name" value="Protein kinase-like (PK-like)"/>
    <property type="match status" value="1"/>
</dbReference>
<feature type="non-terminal residue" evidence="3">
    <location>
        <position position="1"/>
    </location>
</feature>
<dbReference type="Proteomes" id="UP001432322">
    <property type="component" value="Unassembled WGS sequence"/>
</dbReference>
<keyword evidence="1" id="KW-0547">Nucleotide-binding</keyword>
<gene>
    <name evidence="3" type="ORF">PFISCL1PPCAC_17029</name>
</gene>
<evidence type="ECO:0000256" key="2">
    <source>
        <dbReference type="SAM" id="MobiDB-lite"/>
    </source>
</evidence>
<evidence type="ECO:0000313" key="4">
    <source>
        <dbReference type="Proteomes" id="UP001432322"/>
    </source>
</evidence>
<protein>
    <recommendedName>
        <fullName evidence="5">Protein kinase</fullName>
    </recommendedName>
</protein>
<reference evidence="3" key="1">
    <citation type="submission" date="2023-10" db="EMBL/GenBank/DDBJ databases">
        <title>Genome assembly of Pristionchus species.</title>
        <authorList>
            <person name="Yoshida K."/>
            <person name="Sommer R.J."/>
        </authorList>
    </citation>
    <scope>NUCLEOTIDE SEQUENCE</scope>
    <source>
        <strain evidence="3">RS5133</strain>
    </source>
</reference>
<dbReference type="PROSITE" id="PS00107">
    <property type="entry name" value="PROTEIN_KINASE_ATP"/>
    <property type="match status" value="1"/>
</dbReference>
<dbReference type="InterPro" id="IPR017441">
    <property type="entry name" value="Protein_kinase_ATP_BS"/>
</dbReference>
<keyword evidence="1" id="KW-0067">ATP-binding</keyword>
<feature type="binding site" evidence="1">
    <location>
        <position position="77"/>
    </location>
    <ligand>
        <name>ATP</name>
        <dbReference type="ChEBI" id="CHEBI:30616"/>
    </ligand>
</feature>
<dbReference type="Gene3D" id="3.30.200.20">
    <property type="entry name" value="Phosphorylase Kinase, domain 1"/>
    <property type="match status" value="1"/>
</dbReference>
<proteinExistence type="predicted"/>
<feature type="region of interest" description="Disordered" evidence="2">
    <location>
        <begin position="1"/>
        <end position="34"/>
    </location>
</feature>
<dbReference type="AlphaFoldDB" id="A0AAV5W1M4"/>
<organism evidence="3 4">
    <name type="scientific">Pristionchus fissidentatus</name>
    <dbReference type="NCBI Taxonomy" id="1538716"/>
    <lineage>
        <taxon>Eukaryota</taxon>
        <taxon>Metazoa</taxon>
        <taxon>Ecdysozoa</taxon>
        <taxon>Nematoda</taxon>
        <taxon>Chromadorea</taxon>
        <taxon>Rhabditida</taxon>
        <taxon>Rhabditina</taxon>
        <taxon>Diplogasteromorpha</taxon>
        <taxon>Diplogasteroidea</taxon>
        <taxon>Neodiplogasteridae</taxon>
        <taxon>Pristionchus</taxon>
    </lineage>
</organism>
<accession>A0AAV5W1M4</accession>
<keyword evidence="4" id="KW-1185">Reference proteome</keyword>
<sequence>RENVEYKPPPQPTDVDGTMPVEDSETMDEISTLSAPTPEFSSRFAVEFNILKLLGKGRHGCVFAANNLLDERNYAVKQIPIPDRSNVYLKEKL</sequence>
<evidence type="ECO:0000313" key="3">
    <source>
        <dbReference type="EMBL" id="GMT25732.1"/>
    </source>
</evidence>
<comment type="caution">
    <text evidence="3">The sequence shown here is derived from an EMBL/GenBank/DDBJ whole genome shotgun (WGS) entry which is preliminary data.</text>
</comment>
<name>A0AAV5W1M4_9BILA</name>
<feature type="non-terminal residue" evidence="3">
    <location>
        <position position="93"/>
    </location>
</feature>
<evidence type="ECO:0008006" key="5">
    <source>
        <dbReference type="Google" id="ProtNLM"/>
    </source>
</evidence>
<evidence type="ECO:0000256" key="1">
    <source>
        <dbReference type="PROSITE-ProRule" id="PRU10141"/>
    </source>
</evidence>
<dbReference type="EMBL" id="BTSY01000004">
    <property type="protein sequence ID" value="GMT25732.1"/>
    <property type="molecule type" value="Genomic_DNA"/>
</dbReference>